<reference evidence="1" key="1">
    <citation type="journal article" date="2020" name="Nature">
        <title>Giant virus diversity and host interactions through global metagenomics.</title>
        <authorList>
            <person name="Schulz F."/>
            <person name="Roux S."/>
            <person name="Paez-Espino D."/>
            <person name="Jungbluth S."/>
            <person name="Walsh D.A."/>
            <person name="Denef V.J."/>
            <person name="McMahon K.D."/>
            <person name="Konstantinidis K.T."/>
            <person name="Eloe-Fadrosh E.A."/>
            <person name="Kyrpides N.C."/>
            <person name="Woyke T."/>
        </authorList>
    </citation>
    <scope>NUCLEOTIDE SEQUENCE</scope>
    <source>
        <strain evidence="1">GVMAG-M-3300023184-17</strain>
    </source>
</reference>
<dbReference type="AlphaFoldDB" id="A0A6C0HX01"/>
<dbReference type="EMBL" id="MN740041">
    <property type="protein sequence ID" value="QHT85308.1"/>
    <property type="molecule type" value="Genomic_DNA"/>
</dbReference>
<protein>
    <submittedName>
        <fullName evidence="1">Uncharacterized protein</fullName>
    </submittedName>
</protein>
<organism evidence="1">
    <name type="scientific">viral metagenome</name>
    <dbReference type="NCBI Taxonomy" id="1070528"/>
    <lineage>
        <taxon>unclassified sequences</taxon>
        <taxon>metagenomes</taxon>
        <taxon>organismal metagenomes</taxon>
    </lineage>
</organism>
<evidence type="ECO:0000313" key="1">
    <source>
        <dbReference type="EMBL" id="QHT85308.1"/>
    </source>
</evidence>
<proteinExistence type="predicted"/>
<sequence length="80" mass="9182">MAHVMEPGTSRFYVEGPLTSEEVRSAFDKVFLNCVTLIVQERNTYWVYVDMGRQCLLLEEADQKIKGEGFTVNGWKVTYG</sequence>
<name>A0A6C0HX01_9ZZZZ</name>
<accession>A0A6C0HX01</accession>